<accession>A0A7T5UGF4</accession>
<sequence>MPVSQRTRLLPFCRRPAGDKYELLFQDSREIEDPQGRGRLTLYRIRAVRAIRDVVRRGDLGGYVQSLDNLSHAGNCWVADRACILGNARIWGDAWVGGAATVCDQAWVFERAVVCGQAVVAGSARVFGQAQVYGRSYVGGHVLVAGQAVVSGQAHAMGCCWVGGQARLDHDAWLSGNQIITEAPSGCLWPSGCREIPGPRVLSERA</sequence>
<dbReference type="AlphaFoldDB" id="A0A7T5UGF4"/>
<reference evidence="1 2" key="1">
    <citation type="submission" date="2020-07" db="EMBL/GenBank/DDBJ databases">
        <title>Huge and variable diversity of episymbiotic CPR bacteria and DPANN archaea in groundwater ecosystems.</title>
        <authorList>
            <person name="He C.Y."/>
            <person name="Keren R."/>
            <person name="Whittaker M."/>
            <person name="Farag I.F."/>
            <person name="Doudna J."/>
            <person name="Cate J.H.D."/>
            <person name="Banfield J.F."/>
        </authorList>
    </citation>
    <scope>NUCLEOTIDE SEQUENCE [LARGE SCALE GENOMIC DNA]</scope>
    <source>
        <strain evidence="1">NC_groundwater_70_Ag_B-0.1um_54_66</strain>
    </source>
</reference>
<evidence type="ECO:0000313" key="1">
    <source>
        <dbReference type="EMBL" id="QQG36214.1"/>
    </source>
</evidence>
<organism evidence="1 2">
    <name type="scientific">Micavibrio aeruginosavorus</name>
    <dbReference type="NCBI Taxonomy" id="349221"/>
    <lineage>
        <taxon>Bacteria</taxon>
        <taxon>Pseudomonadati</taxon>
        <taxon>Bdellovibrionota</taxon>
        <taxon>Bdellovibrionia</taxon>
        <taxon>Bdellovibrionales</taxon>
        <taxon>Pseudobdellovibrionaceae</taxon>
        <taxon>Micavibrio</taxon>
    </lineage>
</organism>
<proteinExistence type="predicted"/>
<gene>
    <name evidence="1" type="ORF">HYS17_00010</name>
</gene>
<dbReference type="Gene3D" id="2.160.10.10">
    <property type="entry name" value="Hexapeptide repeat proteins"/>
    <property type="match status" value="1"/>
</dbReference>
<dbReference type="Proteomes" id="UP000595362">
    <property type="component" value="Chromosome"/>
</dbReference>
<protein>
    <submittedName>
        <fullName evidence="1">Uncharacterized protein</fullName>
    </submittedName>
</protein>
<dbReference type="InterPro" id="IPR011004">
    <property type="entry name" value="Trimer_LpxA-like_sf"/>
</dbReference>
<name>A0A7T5UGF4_9BACT</name>
<dbReference type="SUPFAM" id="SSF51161">
    <property type="entry name" value="Trimeric LpxA-like enzymes"/>
    <property type="match status" value="1"/>
</dbReference>
<evidence type="ECO:0000313" key="2">
    <source>
        <dbReference type="Proteomes" id="UP000595362"/>
    </source>
</evidence>
<dbReference type="EMBL" id="CP066681">
    <property type="protein sequence ID" value="QQG36214.1"/>
    <property type="molecule type" value="Genomic_DNA"/>
</dbReference>